<reference evidence="3 4" key="1">
    <citation type="journal article" date="2024" name="Int. J. Syst. Evol. Microbiol.">
        <title>Virgibacillus tibetensis sp. nov., isolated from salt lake on the Tibetan Plateau of China.</title>
        <authorList>
            <person name="Phurbu D."/>
            <person name="Liu Z.-X."/>
            <person name="Wang R."/>
            <person name="Zheng Y.-Y."/>
            <person name="Liu H.-C."/>
            <person name="Zhou Y.-G."/>
            <person name="Yu Y.-J."/>
            <person name="Li A.-H."/>
        </authorList>
    </citation>
    <scope>NUCLEOTIDE SEQUENCE [LARGE SCALE GENOMIC DNA]</scope>
    <source>
        <strain evidence="3 4">C22-A2</strain>
    </source>
</reference>
<evidence type="ECO:0000313" key="4">
    <source>
        <dbReference type="Proteomes" id="UP001335737"/>
    </source>
</evidence>
<proteinExistence type="predicted"/>
<dbReference type="PROSITE" id="PS51371">
    <property type="entry name" value="CBS"/>
    <property type="match status" value="1"/>
</dbReference>
<dbReference type="InterPro" id="IPR046342">
    <property type="entry name" value="CBS_dom_sf"/>
</dbReference>
<keyword evidence="4" id="KW-1185">Reference proteome</keyword>
<accession>A0ABU6KFZ1</accession>
<name>A0ABU6KFZ1_9BACI</name>
<evidence type="ECO:0000259" key="2">
    <source>
        <dbReference type="PROSITE" id="PS51371"/>
    </source>
</evidence>
<protein>
    <submittedName>
        <fullName evidence="3">CBS domain-containing protein</fullName>
    </submittedName>
</protein>
<sequence>MYTNSEKFLTAFNRIEKILKTSMYQGPDIGFSKTVRALRDSNALIKRYSDDLLEFAELRNAIVHNKIDVTHAIAEPHNSIVARIEEIESELTLPKKVTPLFSRSVYAFQESTLLEDLLVIINEKGLSKFPIYNDTEFLGLLTQKGIANWLAVADEPTAPSVKTTLVKEVLRYEDSDNAQFISSDTLVYEAVGFFKEQISQGRRLEAMLITKNGKSSEKLFGIITAWDILEIP</sequence>
<evidence type="ECO:0000256" key="1">
    <source>
        <dbReference type="PROSITE-ProRule" id="PRU00703"/>
    </source>
</evidence>
<dbReference type="InterPro" id="IPR000644">
    <property type="entry name" value="CBS_dom"/>
</dbReference>
<dbReference type="Proteomes" id="UP001335737">
    <property type="component" value="Unassembled WGS sequence"/>
</dbReference>
<organism evidence="3 4">
    <name type="scientific">Virgibacillus tibetensis</name>
    <dbReference type="NCBI Taxonomy" id="3042313"/>
    <lineage>
        <taxon>Bacteria</taxon>
        <taxon>Bacillati</taxon>
        <taxon>Bacillota</taxon>
        <taxon>Bacilli</taxon>
        <taxon>Bacillales</taxon>
        <taxon>Bacillaceae</taxon>
        <taxon>Virgibacillus</taxon>
    </lineage>
</organism>
<comment type="caution">
    <text evidence="3">The sequence shown here is derived from an EMBL/GenBank/DDBJ whole genome shotgun (WGS) entry which is preliminary data.</text>
</comment>
<dbReference type="RefSeq" id="WP_327607374.1">
    <property type="nucleotide sequence ID" value="NZ_JARZFX010000003.1"/>
</dbReference>
<dbReference type="SUPFAM" id="SSF54631">
    <property type="entry name" value="CBS-domain pair"/>
    <property type="match status" value="1"/>
</dbReference>
<dbReference type="Gene3D" id="3.10.580.10">
    <property type="entry name" value="CBS-domain"/>
    <property type="match status" value="1"/>
</dbReference>
<keyword evidence="1" id="KW-0129">CBS domain</keyword>
<dbReference type="EMBL" id="JARZFX010000003">
    <property type="protein sequence ID" value="MEC5423810.1"/>
    <property type="molecule type" value="Genomic_DNA"/>
</dbReference>
<dbReference type="Pfam" id="PF00571">
    <property type="entry name" value="CBS"/>
    <property type="match status" value="1"/>
</dbReference>
<feature type="domain" description="CBS" evidence="2">
    <location>
        <begin position="101"/>
        <end position="160"/>
    </location>
</feature>
<gene>
    <name evidence="3" type="ORF">QGM71_09935</name>
</gene>
<evidence type="ECO:0000313" key="3">
    <source>
        <dbReference type="EMBL" id="MEC5423810.1"/>
    </source>
</evidence>